<accession>A0A8S5RRH5</accession>
<evidence type="ECO:0000313" key="1">
    <source>
        <dbReference type="EMBL" id="DAE91853.1"/>
    </source>
</evidence>
<protein>
    <submittedName>
        <fullName evidence="1">Uncharacterized protein</fullName>
    </submittedName>
</protein>
<dbReference type="EMBL" id="BK057790">
    <property type="protein sequence ID" value="DAE91853.1"/>
    <property type="molecule type" value="Genomic_DNA"/>
</dbReference>
<name>A0A8S5RRH5_9CAUD</name>
<proteinExistence type="predicted"/>
<organism evidence="1">
    <name type="scientific">Siphoviridae sp. ct1NJ1</name>
    <dbReference type="NCBI Taxonomy" id="2827557"/>
    <lineage>
        <taxon>Viruses</taxon>
        <taxon>Duplodnaviria</taxon>
        <taxon>Heunggongvirae</taxon>
        <taxon>Uroviricota</taxon>
        <taxon>Caudoviricetes</taxon>
    </lineage>
</organism>
<reference evidence="1" key="1">
    <citation type="journal article" date="2021" name="Proc. Natl. Acad. Sci. U.S.A.">
        <title>A Catalog of Tens of Thousands of Viruses from Human Metagenomes Reveals Hidden Associations with Chronic Diseases.</title>
        <authorList>
            <person name="Tisza M.J."/>
            <person name="Buck C.B."/>
        </authorList>
    </citation>
    <scope>NUCLEOTIDE SEQUENCE</scope>
    <source>
        <strain evidence="1">Ct1NJ1</strain>
    </source>
</reference>
<sequence>MSPAEIILREAEKLPWYEWQCIVKAMEFVHRKRADKLTLDDSEKTHEELMFHVEHY</sequence>